<dbReference type="Pfam" id="PF01051">
    <property type="entry name" value="Rep3_N"/>
    <property type="match status" value="1"/>
</dbReference>
<evidence type="ECO:0000259" key="3">
    <source>
        <dbReference type="Pfam" id="PF01051"/>
    </source>
</evidence>
<dbReference type="RefSeq" id="WP_059924701.1">
    <property type="nucleotide sequence ID" value="NZ_LPBG01000047.1"/>
</dbReference>
<evidence type="ECO:0000256" key="2">
    <source>
        <dbReference type="SAM" id="MobiDB-lite"/>
    </source>
</evidence>
<dbReference type="GO" id="GO:0003887">
    <property type="term" value="F:DNA-directed DNA polymerase activity"/>
    <property type="evidence" value="ECO:0007669"/>
    <property type="project" value="InterPro"/>
</dbReference>
<dbReference type="InterPro" id="IPR000525">
    <property type="entry name" value="Initiator_Rep_WH1"/>
</dbReference>
<sequence>MECASQQMALALFEDLAPRGDSVENAPKDLGFRRSNAFVKIVDLSLAGRRLVDVAYFLVAEDPELRKEYRVDFGLFKWLLATTSNNRRHLTKLIREAQRAAIELNEIDVEDPSKDRWGAVPLMGPAFVTNGEFIFELPERLQRAIKSPKASHFLSLRYVFKSVHSKVLYDRLQPFMEEGVTPWFEVQALRVWLECEKKTYDLFKHFRNKVLDVAINEILEVTGLKVEMLTMNVPGSKRIGQVRFRLVVSQQPNEQKTAFIVLRSLYETLRKEFALNQEEFNEIITNREVYSDDRIQQAIEYTRHNVTRGKVKLRAGGYFMKALREGYLLGELDKQIHQRAADANTAQQAAEKEASARQERLRAAAAEREQREVELGWEVYGKLTPEEQYEMVQEFCRSQAAKILARVIKVEPAVLKEHLDDPRVRTNFGTFVAGRAQKAARAAKQAGTRTATAADLF</sequence>
<evidence type="ECO:0000256" key="1">
    <source>
        <dbReference type="ARBA" id="ARBA00038283"/>
    </source>
</evidence>
<dbReference type="Proteomes" id="UP000056453">
    <property type="component" value="Unassembled WGS sequence"/>
</dbReference>
<dbReference type="AlphaFoldDB" id="A0AAW3MWA6"/>
<evidence type="ECO:0000313" key="4">
    <source>
        <dbReference type="EMBL" id="KVP97880.1"/>
    </source>
</evidence>
<name>A0AAW3MWA6_9BURK</name>
<organism evidence="4 5">
    <name type="scientific">Burkholderia ubonensis</name>
    <dbReference type="NCBI Taxonomy" id="101571"/>
    <lineage>
        <taxon>Bacteria</taxon>
        <taxon>Pseudomonadati</taxon>
        <taxon>Pseudomonadota</taxon>
        <taxon>Betaproteobacteria</taxon>
        <taxon>Burkholderiales</taxon>
        <taxon>Burkholderiaceae</taxon>
        <taxon>Burkholderia</taxon>
        <taxon>Burkholderia cepacia complex</taxon>
    </lineage>
</organism>
<protein>
    <submittedName>
        <fullName evidence="4">Replication initiation protein</fullName>
    </submittedName>
</protein>
<dbReference type="SUPFAM" id="SSF46785">
    <property type="entry name" value="Winged helix' DNA-binding domain"/>
    <property type="match status" value="1"/>
</dbReference>
<reference evidence="4 5" key="1">
    <citation type="submission" date="2015-11" db="EMBL/GenBank/DDBJ databases">
        <title>Expanding the genomic diversity of Burkholderia species for the development of highly accurate diagnostics.</title>
        <authorList>
            <person name="Sahl J."/>
            <person name="Keim P."/>
            <person name="Wagner D."/>
        </authorList>
    </citation>
    <scope>NUCLEOTIDE SEQUENCE [LARGE SCALE GENOMIC DNA]</scope>
    <source>
        <strain evidence="4 5">MSMB1808WGS</strain>
    </source>
</reference>
<dbReference type="EMBL" id="LPBJ01000047">
    <property type="protein sequence ID" value="KVP97880.1"/>
    <property type="molecule type" value="Genomic_DNA"/>
</dbReference>
<dbReference type="InterPro" id="IPR036388">
    <property type="entry name" value="WH-like_DNA-bd_sf"/>
</dbReference>
<comment type="caution">
    <text evidence="4">The sequence shown here is derived from an EMBL/GenBank/DDBJ whole genome shotgun (WGS) entry which is preliminary data.</text>
</comment>
<dbReference type="GO" id="GO:0006270">
    <property type="term" value="P:DNA replication initiation"/>
    <property type="evidence" value="ECO:0007669"/>
    <property type="project" value="InterPro"/>
</dbReference>
<dbReference type="InterPro" id="IPR036390">
    <property type="entry name" value="WH_DNA-bd_sf"/>
</dbReference>
<evidence type="ECO:0000313" key="5">
    <source>
        <dbReference type="Proteomes" id="UP000056453"/>
    </source>
</evidence>
<gene>
    <name evidence="4" type="ORF">WJ96_04740</name>
</gene>
<keyword evidence="5" id="KW-1185">Reference proteome</keyword>
<comment type="similarity">
    <text evidence="1">Belongs to the initiator RepB protein family.</text>
</comment>
<feature type="compositionally biased region" description="Basic and acidic residues" evidence="2">
    <location>
        <begin position="350"/>
        <end position="365"/>
    </location>
</feature>
<feature type="region of interest" description="Disordered" evidence="2">
    <location>
        <begin position="343"/>
        <end position="365"/>
    </location>
</feature>
<dbReference type="Pfam" id="PF21205">
    <property type="entry name" value="Rep3_C"/>
    <property type="match status" value="1"/>
</dbReference>
<dbReference type="Gene3D" id="1.10.10.10">
    <property type="entry name" value="Winged helix-like DNA-binding domain superfamily/Winged helix DNA-binding domain"/>
    <property type="match status" value="1"/>
</dbReference>
<feature type="domain" description="Initiator Rep protein WH1" evidence="3">
    <location>
        <begin position="34"/>
        <end position="172"/>
    </location>
</feature>
<proteinExistence type="inferred from homology"/>
<accession>A0AAW3MWA6</accession>